<dbReference type="PANTHER" id="PTHR11493:SF47">
    <property type="entry name" value="SULFITE REDUCTASE [NADPH] SUBUNIT BETA"/>
    <property type="match status" value="1"/>
</dbReference>
<dbReference type="SUPFAM" id="SSF55124">
    <property type="entry name" value="Nitrite/Sulfite reductase N-terminal domain-like"/>
    <property type="match status" value="2"/>
</dbReference>
<dbReference type="GO" id="GO:0009337">
    <property type="term" value="C:sulfite reductase complex (NADPH)"/>
    <property type="evidence" value="ECO:0007669"/>
    <property type="project" value="InterPro"/>
</dbReference>
<proteinExistence type="inferred from homology"/>
<feature type="binding site" description="axial binding residue" evidence="15">
    <location>
        <position position="483"/>
    </location>
    <ligand>
        <name>siroheme</name>
        <dbReference type="ChEBI" id="CHEBI:60052"/>
    </ligand>
    <ligandPart>
        <name>Fe</name>
        <dbReference type="ChEBI" id="CHEBI:18248"/>
    </ligandPart>
</feature>
<evidence type="ECO:0000256" key="15">
    <source>
        <dbReference type="HAMAP-Rule" id="MF_01540"/>
    </source>
</evidence>
<evidence type="ECO:0000259" key="16">
    <source>
        <dbReference type="Pfam" id="PF01077"/>
    </source>
</evidence>
<dbReference type="GO" id="GO:0019344">
    <property type="term" value="P:cysteine biosynthetic process"/>
    <property type="evidence" value="ECO:0007669"/>
    <property type="project" value="UniProtKB-KW"/>
</dbReference>
<dbReference type="SUPFAM" id="SSF56014">
    <property type="entry name" value="Nitrite and sulphite reductase 4Fe-4S domain-like"/>
    <property type="match status" value="2"/>
</dbReference>
<evidence type="ECO:0000256" key="3">
    <source>
        <dbReference type="ARBA" id="ARBA00022485"/>
    </source>
</evidence>
<comment type="similarity">
    <text evidence="2 15">Belongs to the nitrite and sulfite reductase 4Fe-4S domain family.</text>
</comment>
<dbReference type="FunFam" id="3.30.413.10:FF:000003">
    <property type="entry name" value="Sulfite reductase [NADPH] hemoprotein beta-component"/>
    <property type="match status" value="1"/>
</dbReference>
<dbReference type="NCBIfam" id="NF010029">
    <property type="entry name" value="PRK13504.1"/>
    <property type="match status" value="1"/>
</dbReference>
<keyword evidence="6 15" id="KW-0479">Metal-binding</keyword>
<evidence type="ECO:0000256" key="10">
    <source>
        <dbReference type="ARBA" id="ARBA00023014"/>
    </source>
</evidence>
<dbReference type="InterPro" id="IPR006066">
    <property type="entry name" value="NO2/SO3_Rdtase_FeS/sirohaem_BS"/>
</dbReference>
<dbReference type="HOGENOM" id="CLU_001975_3_2_6"/>
<evidence type="ECO:0000313" key="18">
    <source>
        <dbReference type="EMBL" id="ADV33567.1"/>
    </source>
</evidence>
<evidence type="ECO:0000256" key="8">
    <source>
        <dbReference type="ARBA" id="ARBA00023002"/>
    </source>
</evidence>
<accession>E8Q5S0</accession>
<dbReference type="Pfam" id="PF01077">
    <property type="entry name" value="NIR_SIR"/>
    <property type="match status" value="1"/>
</dbReference>
<feature type="domain" description="Nitrite/Sulfite reductase ferredoxin-like" evidence="17">
    <location>
        <begin position="78"/>
        <end position="134"/>
    </location>
</feature>
<comment type="function">
    <text evidence="13 15">Component of the sulfite reductase complex that catalyzes the 6-electron reduction of sulfite to sulfide. This is one of several activities required for the biosynthesis of L-cysteine from sulfate.</text>
</comment>
<dbReference type="NCBIfam" id="TIGR02041">
    <property type="entry name" value="CysI"/>
    <property type="match status" value="1"/>
</dbReference>
<protein>
    <recommendedName>
        <fullName evidence="15">Sulfite reductase [NADPH] hemoprotein beta-component</fullName>
        <shortName evidence="15">SiR-HP</shortName>
        <shortName evidence="15">SiRHP</shortName>
        <ecNumber evidence="15">1.8.1.2</ecNumber>
    </recommendedName>
</protein>
<sequence>MTILKHTKKVSLSDNERIKKDSNFLRGTINEDLDNNLTGGFNPDNIQLIKFHGMYQQDDRDVRLERTYQKLEPLINIMLRCRLPGGVITSKQWLAIHNFSEKYTLYGTIRLTNRQTFQLHGLLKPQLKIAHQLLNKLGLDSIATAGDVNRNVICTVNPMESTIHYQVWKLSKRISEYLLPRSKAYAEIWLNEQKTEFVESEPILGDCYLPRKFKIAIAVPPFNDVDVYANDIGLVAIADNIGNLIGFNVLIGGGLAMTYGDKTTYPRRASEFGYIDAVNILKIIESVITIQRDWGDRSNRKHAKTKYTLVRVGIDTFKQEIENRSGLMFAPVRSYMFTDRGDRFGWSKGINKDYWNLTLFIENGRIFNSSHKLLKHGLAEISKVHSGGFIITTNQNLVISNIHKDKKDIIEALSKEYKLLDDSITLQRKASMACVALPTCPLAMAEAERFLPDFVTKIEHIMCKYNLEKDSIILRVTGCANGCARAMLSEIGLTGRGIGRYNLYLGGDKIGTRIPRLYKENISESEILDILEYTIKLWVKDRNIQESYGDYVVRSGIVKPVLNSEKDFYL</sequence>
<dbReference type="UniPathway" id="UPA00140">
    <property type="reaction ID" value="UER00207"/>
</dbReference>
<dbReference type="Gene3D" id="3.90.480.10">
    <property type="entry name" value="Sulfite Reductase Hemoprotein,Domain 2"/>
    <property type="match status" value="1"/>
</dbReference>
<evidence type="ECO:0000259" key="17">
    <source>
        <dbReference type="Pfam" id="PF03460"/>
    </source>
</evidence>
<feature type="domain" description="Nitrite/sulphite reductase 4Fe-4S" evidence="16">
    <location>
        <begin position="177"/>
        <end position="326"/>
    </location>
</feature>
<keyword evidence="7 15" id="KW-0521">NADP</keyword>
<dbReference type="InterPro" id="IPR011786">
    <property type="entry name" value="CysI"/>
</dbReference>
<dbReference type="Gene3D" id="3.30.413.10">
    <property type="entry name" value="Sulfite Reductase Hemoprotein, domain 1"/>
    <property type="match status" value="2"/>
</dbReference>
<evidence type="ECO:0000256" key="11">
    <source>
        <dbReference type="ARBA" id="ARBA00023192"/>
    </source>
</evidence>
<feature type="domain" description="Nitrite/Sulfite reductase ferredoxin-like" evidence="17">
    <location>
        <begin position="352"/>
        <end position="413"/>
    </location>
</feature>
<gene>
    <name evidence="15 18" type="primary">cysI</name>
    <name evidence="18" type="ordered locus">BVAF_160</name>
</gene>
<evidence type="ECO:0000256" key="2">
    <source>
        <dbReference type="ARBA" id="ARBA00010429"/>
    </source>
</evidence>
<dbReference type="GO" id="GO:0046872">
    <property type="term" value="F:metal ion binding"/>
    <property type="evidence" value="ECO:0007669"/>
    <property type="project" value="UniProtKB-KW"/>
</dbReference>
<dbReference type="OrthoDB" id="3189055at2"/>
<keyword evidence="8 15" id="KW-0560">Oxidoreductase</keyword>
<evidence type="ECO:0000256" key="6">
    <source>
        <dbReference type="ARBA" id="ARBA00022723"/>
    </source>
</evidence>
<organism evidence="18 19">
    <name type="scientific">Blochmanniella vafra (strain BVAF)</name>
    <dbReference type="NCBI Taxonomy" id="859654"/>
    <lineage>
        <taxon>Bacteria</taxon>
        <taxon>Pseudomonadati</taxon>
        <taxon>Pseudomonadota</taxon>
        <taxon>Gammaproteobacteria</taxon>
        <taxon>Enterobacterales</taxon>
        <taxon>Enterobacteriaceae</taxon>
        <taxon>ant endosymbionts</taxon>
        <taxon>Candidatus Blochmanniella</taxon>
    </lineage>
</organism>
<evidence type="ECO:0000256" key="13">
    <source>
        <dbReference type="ARBA" id="ARBA00057160"/>
    </source>
</evidence>
<evidence type="ECO:0000256" key="7">
    <source>
        <dbReference type="ARBA" id="ARBA00022857"/>
    </source>
</evidence>
<dbReference type="AlphaFoldDB" id="E8Q5S0"/>
<keyword evidence="9 15" id="KW-0408">Iron</keyword>
<evidence type="ECO:0000256" key="4">
    <source>
        <dbReference type="ARBA" id="ARBA00022605"/>
    </source>
</evidence>
<dbReference type="InterPro" id="IPR036136">
    <property type="entry name" value="Nit/Sulf_reduc_fer-like_dom_sf"/>
</dbReference>
<evidence type="ECO:0000256" key="14">
    <source>
        <dbReference type="ARBA" id="ARBA00062253"/>
    </source>
</evidence>
<dbReference type="EMBL" id="CP002189">
    <property type="protein sequence ID" value="ADV33567.1"/>
    <property type="molecule type" value="Genomic_DNA"/>
</dbReference>
<feature type="binding site" evidence="15">
    <location>
        <position position="483"/>
    </location>
    <ligand>
        <name>[4Fe-4S] cluster</name>
        <dbReference type="ChEBI" id="CHEBI:49883"/>
    </ligand>
</feature>
<dbReference type="KEGG" id="bva:BVAF_160"/>
<keyword evidence="4 15" id="KW-0028">Amino-acid biosynthesis</keyword>
<comment type="pathway">
    <text evidence="1 15">Sulfur metabolism; hydrogen sulfide biosynthesis; hydrogen sulfide from sulfite (NADPH route): step 1/1.</text>
</comment>
<dbReference type="GO" id="GO:0050311">
    <property type="term" value="F:sulfite reductase (ferredoxin) activity"/>
    <property type="evidence" value="ECO:0007669"/>
    <property type="project" value="TreeGrafter"/>
</dbReference>
<dbReference type="PRINTS" id="PR00397">
    <property type="entry name" value="SIROHAEM"/>
</dbReference>
<keyword evidence="3 15" id="KW-0004">4Fe-4S</keyword>
<feature type="binding site" evidence="15">
    <location>
        <position position="479"/>
    </location>
    <ligand>
        <name>[4Fe-4S] cluster</name>
        <dbReference type="ChEBI" id="CHEBI:49883"/>
    </ligand>
</feature>
<reference evidence="18 19" key="1">
    <citation type="journal article" date="2010" name="BMC Genomics">
        <title>Unprecedented loss of ammonia assimilation capability in a urease-encoding bacterial mutualist.</title>
        <authorList>
            <person name="Williams L.E."/>
            <person name="Wernegreen J.J."/>
        </authorList>
    </citation>
    <scope>NUCLEOTIDE SEQUENCE [LARGE SCALE GENOMIC DNA]</scope>
    <source>
        <strain evidence="18 19">BVAF</strain>
    </source>
</reference>
<comment type="subunit">
    <text evidence="14 15">Alpha(8)-beta(8). The alpha component is a flavoprotein, the beta component is a hemoprotein.</text>
</comment>
<name>E8Q5S0_BLOVB</name>
<dbReference type="RefSeq" id="WP_013516492.1">
    <property type="nucleotide sequence ID" value="NC_014909.2"/>
</dbReference>
<comment type="cofactor">
    <cofactor evidence="15">
        <name>siroheme</name>
        <dbReference type="ChEBI" id="CHEBI:60052"/>
    </cofactor>
    <text evidence="15">Binds 1 siroheme per subunit.</text>
</comment>
<comment type="cofactor">
    <cofactor evidence="15">
        <name>[4Fe-4S] cluster</name>
        <dbReference type="ChEBI" id="CHEBI:49883"/>
    </cofactor>
    <text evidence="15">Binds 1 [4Fe-4S] cluster per subunit.</text>
</comment>
<keyword evidence="11 15" id="KW-0198">Cysteine biosynthesis</keyword>
<dbReference type="PANTHER" id="PTHR11493">
    <property type="entry name" value="SULFITE REDUCTASE [NADPH] SUBUNIT BETA-RELATED"/>
    <property type="match status" value="1"/>
</dbReference>
<dbReference type="Gene3D" id="3.90.480.20">
    <property type="match status" value="1"/>
</dbReference>
<dbReference type="InterPro" id="IPR005117">
    <property type="entry name" value="NiRdtase/SiRdtase_haem-b_fer"/>
</dbReference>
<feature type="binding site" evidence="15">
    <location>
        <position position="440"/>
    </location>
    <ligand>
        <name>[4Fe-4S] cluster</name>
        <dbReference type="ChEBI" id="CHEBI:49883"/>
    </ligand>
</feature>
<dbReference type="Pfam" id="PF03460">
    <property type="entry name" value="NIR_SIR_ferr"/>
    <property type="match status" value="2"/>
</dbReference>
<evidence type="ECO:0000256" key="12">
    <source>
        <dbReference type="ARBA" id="ARBA00052219"/>
    </source>
</evidence>
<evidence type="ECO:0000256" key="9">
    <source>
        <dbReference type="ARBA" id="ARBA00023004"/>
    </source>
</evidence>
<dbReference type="GO" id="GO:0070814">
    <property type="term" value="P:hydrogen sulfide biosynthetic process"/>
    <property type="evidence" value="ECO:0007669"/>
    <property type="project" value="UniProtKB-UniRule"/>
</dbReference>
<comment type="catalytic activity">
    <reaction evidence="12 15">
        <text>hydrogen sulfide + 3 NADP(+) + 3 H2O = sulfite + 3 NADPH + 4 H(+)</text>
        <dbReference type="Rhea" id="RHEA:13801"/>
        <dbReference type="ChEBI" id="CHEBI:15377"/>
        <dbReference type="ChEBI" id="CHEBI:15378"/>
        <dbReference type="ChEBI" id="CHEBI:17359"/>
        <dbReference type="ChEBI" id="CHEBI:29919"/>
        <dbReference type="ChEBI" id="CHEBI:57783"/>
        <dbReference type="ChEBI" id="CHEBI:58349"/>
        <dbReference type="EC" id="1.8.1.2"/>
    </reaction>
</comment>
<evidence type="ECO:0000256" key="5">
    <source>
        <dbReference type="ARBA" id="ARBA00022617"/>
    </source>
</evidence>
<keyword evidence="5 15" id="KW-0349">Heme</keyword>
<dbReference type="GO" id="GO:0000103">
    <property type="term" value="P:sulfate assimilation"/>
    <property type="evidence" value="ECO:0007669"/>
    <property type="project" value="UniProtKB-UniRule"/>
</dbReference>
<dbReference type="PROSITE" id="PS00365">
    <property type="entry name" value="NIR_SIR"/>
    <property type="match status" value="1"/>
</dbReference>
<feature type="binding site" evidence="15">
    <location>
        <position position="434"/>
    </location>
    <ligand>
        <name>[4Fe-4S] cluster</name>
        <dbReference type="ChEBI" id="CHEBI:49883"/>
    </ligand>
</feature>
<dbReference type="STRING" id="859654.BVAF_160"/>
<keyword evidence="10 15" id="KW-0411">Iron-sulfur</keyword>
<dbReference type="GO" id="GO:0051539">
    <property type="term" value="F:4 iron, 4 sulfur cluster binding"/>
    <property type="evidence" value="ECO:0007669"/>
    <property type="project" value="UniProtKB-KW"/>
</dbReference>
<dbReference type="InterPro" id="IPR045854">
    <property type="entry name" value="NO2/SO3_Rdtase_4Fe4S_sf"/>
</dbReference>
<keyword evidence="19" id="KW-1185">Reference proteome</keyword>
<evidence type="ECO:0000313" key="19">
    <source>
        <dbReference type="Proteomes" id="UP000007464"/>
    </source>
</evidence>
<dbReference type="InterPro" id="IPR045169">
    <property type="entry name" value="NO2/SO3_Rdtase_4Fe4S_prot"/>
</dbReference>
<dbReference type="HAMAP" id="MF_01540">
    <property type="entry name" value="CysI"/>
    <property type="match status" value="1"/>
</dbReference>
<dbReference type="GO" id="GO:0050661">
    <property type="term" value="F:NADP binding"/>
    <property type="evidence" value="ECO:0007669"/>
    <property type="project" value="InterPro"/>
</dbReference>
<dbReference type="GO" id="GO:0020037">
    <property type="term" value="F:heme binding"/>
    <property type="evidence" value="ECO:0007669"/>
    <property type="project" value="InterPro"/>
</dbReference>
<dbReference type="EC" id="1.8.1.2" evidence="15"/>
<dbReference type="Proteomes" id="UP000007464">
    <property type="component" value="Chromosome"/>
</dbReference>
<dbReference type="GO" id="GO:0004783">
    <property type="term" value="F:sulfite reductase (NADPH) activity"/>
    <property type="evidence" value="ECO:0007669"/>
    <property type="project" value="UniProtKB-UniRule"/>
</dbReference>
<evidence type="ECO:0000256" key="1">
    <source>
        <dbReference type="ARBA" id="ARBA00004774"/>
    </source>
</evidence>
<dbReference type="InterPro" id="IPR006067">
    <property type="entry name" value="NO2/SO3_Rdtase_4Fe4S_dom"/>
</dbReference>